<dbReference type="Pfam" id="PF20469">
    <property type="entry name" value="OLD-like_TOPRIM"/>
    <property type="match status" value="1"/>
</dbReference>
<dbReference type="Gene3D" id="3.40.50.300">
    <property type="entry name" value="P-loop containing nucleotide triphosphate hydrolases"/>
    <property type="match status" value="1"/>
</dbReference>
<dbReference type="SMART" id="SM00382">
    <property type="entry name" value="AAA"/>
    <property type="match status" value="1"/>
</dbReference>
<evidence type="ECO:0000259" key="1">
    <source>
        <dbReference type="SMART" id="SM00382"/>
    </source>
</evidence>
<evidence type="ECO:0000313" key="2">
    <source>
        <dbReference type="EMBL" id="QFQ05029.1"/>
    </source>
</evidence>
<dbReference type="InterPro" id="IPR027417">
    <property type="entry name" value="P-loop_NTPase"/>
</dbReference>
<dbReference type="InterPro" id="IPR003959">
    <property type="entry name" value="ATPase_AAA_core"/>
</dbReference>
<dbReference type="CDD" id="cd01026">
    <property type="entry name" value="TOPRIM_OLD"/>
    <property type="match status" value="1"/>
</dbReference>
<dbReference type="InterPro" id="IPR051396">
    <property type="entry name" value="Bact_Antivir_Def_Nuclease"/>
</dbReference>
<sequence>MLSFPIPLVCNIDSANGTLEKSLTLVSPFTCILGPNGAGKTHLLRSLRSLFANSHEFNQLGKTRLISAGRMGVSEQYRSDALGHYSGDHYNFESDNFGAVSDGVRRHHMQSINGDIHTLSIRHDIRIKVQERLRKLFKRDIEIVPDGGVLKVYFSKLDGSKKYTSSREASGLMHLVGILSALYDDEVKFLLIDEPEVSLHPQLQSFLLGEMLDVSINKRNKIVIIATHSPSMINIQSVNDLFSLVFCDDLDQPLKQLTNEMGELQGRNIKSLVSRLGQEHKMTFFCKRPLLVEGPSDVVICNALAAKLQMYLEASGCQFLPVIGKDQLPIVYKLLVAMGKEPLILADADSIVDTTDFLNKIFNANPSVLDIIVTEIGVDPFDLVRKVDQELIQLINNEWDAISSFAMKQSYWILGHKDDENKAKKRACFTLLFNLRDSEFEEIPNFENWSKLKTRYITLLRVLEKIGVFVLRKGAIESYYPEEYKVTNTDKIEVAFNQIDNIHSGDLSSINESYADIIRFLEMASAYIKISEIEAVRQILLSALAPCIDGVKNENNMFDLNTIARNNIGEKANLFNIEKNEDNIVVSLNSKILNIPGFPLTIHKDCNLNSTLLEKLME</sequence>
<dbReference type="InterPro" id="IPR034139">
    <property type="entry name" value="TOPRIM_OLD"/>
</dbReference>
<dbReference type="Proteomes" id="UP000498640">
    <property type="component" value="Chromosome"/>
</dbReference>
<proteinExistence type="predicted"/>
<name>A0ABX6CFI1_ACIB2</name>
<reference evidence="3" key="1">
    <citation type="submission" date="2019-10" db="EMBL/GenBank/DDBJ databases">
        <title>Acinetobacter baumannii strain ATCC 19606 complete genome sequence.</title>
        <authorList>
            <person name="Tillman L.N."/>
            <person name="Kenyon J."/>
            <person name="To J."/>
            <person name="Hamidian M."/>
        </authorList>
    </citation>
    <scope>NUCLEOTIDE SEQUENCE [LARGE SCALE GENOMIC DNA]</scope>
    <source>
        <strain evidence="3">ATCC 19606 / DSM 30007 / JCM 6841 / CCUG 19606 / CIP 70.34 / NBRC 109757 / NCIMB 12457 / NCTC 12156 / 81</strain>
    </source>
</reference>
<dbReference type="EMBL" id="CP045110">
    <property type="protein sequence ID" value="QFQ05029.1"/>
    <property type="molecule type" value="Genomic_DNA"/>
</dbReference>
<keyword evidence="3" id="KW-1185">Reference proteome</keyword>
<dbReference type="CDD" id="cd00267">
    <property type="entry name" value="ABC_ATPase"/>
    <property type="match status" value="1"/>
</dbReference>
<reference evidence="2 3" key="2">
    <citation type="journal article" date="2020" name="Microorganisms">
        <title>Analysis of Complete Genome Sequence of Acinetobacter baumannii Strain ATCC 19606 Reveals Novel Mobile Genetic Elements and Novel Prophage.</title>
        <authorList>
            <person name="Hamidian M."/>
            <person name="Blasco L."/>
            <person name="Tillman L.N."/>
            <person name="To J."/>
            <person name="Tomas M."/>
            <person name="Myers G.S.A."/>
        </authorList>
    </citation>
    <scope>NUCLEOTIDE SEQUENCE [LARGE SCALE GENOMIC DNA]</scope>
    <source>
        <strain evidence="3">ATCC 19606 / DSM 30007 / JCM 6841 / CCUG 19606 / CIP 70.34 / NBRC 109757 / NCIMB 12457 / NCTC 12156 / 81</strain>
    </source>
</reference>
<dbReference type="GeneID" id="92893521"/>
<gene>
    <name evidence="2" type="ORF">FQU82_01598</name>
</gene>
<dbReference type="RefSeq" id="WP_000948262.1">
    <property type="nucleotide sequence ID" value="NZ_CP058289.1"/>
</dbReference>
<evidence type="ECO:0000313" key="3">
    <source>
        <dbReference type="Proteomes" id="UP000498640"/>
    </source>
</evidence>
<dbReference type="SUPFAM" id="SSF52540">
    <property type="entry name" value="P-loop containing nucleoside triphosphate hydrolases"/>
    <property type="match status" value="1"/>
</dbReference>
<dbReference type="Pfam" id="PF13304">
    <property type="entry name" value="AAA_21"/>
    <property type="match status" value="1"/>
</dbReference>
<feature type="domain" description="AAA+ ATPase" evidence="1">
    <location>
        <begin position="26"/>
        <end position="257"/>
    </location>
</feature>
<organism evidence="2 3">
    <name type="scientific">Acinetobacter baumannii (strain ATCC 19606 / DSM 30007 / JCM 6841 / CCUG 19606 / CIP 70.34 / NBRC 109757 / NCIMB 12457 / NCTC 12156 / 81)</name>
    <dbReference type="NCBI Taxonomy" id="575584"/>
    <lineage>
        <taxon>Bacteria</taxon>
        <taxon>Pseudomonadati</taxon>
        <taxon>Pseudomonadota</taxon>
        <taxon>Gammaproteobacteria</taxon>
        <taxon>Moraxellales</taxon>
        <taxon>Moraxellaceae</taxon>
        <taxon>Acinetobacter</taxon>
        <taxon>Acinetobacter calcoaceticus/baumannii complex</taxon>
    </lineage>
</organism>
<protein>
    <recommendedName>
        <fullName evidence="1">AAA+ ATPase domain-containing protein</fullName>
    </recommendedName>
</protein>
<dbReference type="PANTHER" id="PTHR43581">
    <property type="entry name" value="ATP/GTP PHOSPHATASE"/>
    <property type="match status" value="1"/>
</dbReference>
<accession>A0ABX6CFI1</accession>
<dbReference type="InterPro" id="IPR003593">
    <property type="entry name" value="AAA+_ATPase"/>
</dbReference>
<dbReference type="PANTHER" id="PTHR43581:SF2">
    <property type="entry name" value="EXCINUCLEASE ATPASE SUBUNIT"/>
    <property type="match status" value="1"/>
</dbReference>